<feature type="transmembrane region" description="Helical" evidence="9">
    <location>
        <begin position="220"/>
        <end position="239"/>
    </location>
</feature>
<dbReference type="PRINTS" id="PR00812">
    <property type="entry name" value="BCTERIALGSPF"/>
</dbReference>
<feature type="transmembrane region" description="Helical" evidence="9">
    <location>
        <begin position="373"/>
        <end position="394"/>
    </location>
</feature>
<dbReference type="EMBL" id="FQZO01000004">
    <property type="protein sequence ID" value="SHJ30656.1"/>
    <property type="molecule type" value="Genomic_DNA"/>
</dbReference>
<organism evidence="11 12">
    <name type="scientific">Clostridium amylolyticum</name>
    <dbReference type="NCBI Taxonomy" id="1121298"/>
    <lineage>
        <taxon>Bacteria</taxon>
        <taxon>Bacillati</taxon>
        <taxon>Bacillota</taxon>
        <taxon>Clostridia</taxon>
        <taxon>Eubacteriales</taxon>
        <taxon>Clostridiaceae</taxon>
        <taxon>Clostridium</taxon>
    </lineage>
</organism>
<evidence type="ECO:0000256" key="5">
    <source>
        <dbReference type="ARBA" id="ARBA00022692"/>
    </source>
</evidence>
<evidence type="ECO:0000256" key="9">
    <source>
        <dbReference type="SAM" id="Phobius"/>
    </source>
</evidence>
<dbReference type="Proteomes" id="UP000184080">
    <property type="component" value="Unassembled WGS sequence"/>
</dbReference>
<gene>
    <name evidence="11" type="ORF">SAMN05444401_2686</name>
</gene>
<evidence type="ECO:0000256" key="4">
    <source>
        <dbReference type="ARBA" id="ARBA00022519"/>
    </source>
</evidence>
<dbReference type="InterPro" id="IPR003004">
    <property type="entry name" value="GspF/PilC"/>
</dbReference>
<protein>
    <submittedName>
        <fullName evidence="11">Type II secretion system protein F (GspF)</fullName>
    </submittedName>
</protein>
<evidence type="ECO:0000256" key="2">
    <source>
        <dbReference type="ARBA" id="ARBA00005745"/>
    </source>
</evidence>
<keyword evidence="5 9" id="KW-0812">Transmembrane</keyword>
<comment type="similarity">
    <text evidence="2">Belongs to the GSP F family.</text>
</comment>
<keyword evidence="8" id="KW-0175">Coiled coil</keyword>
<evidence type="ECO:0000313" key="12">
    <source>
        <dbReference type="Proteomes" id="UP000184080"/>
    </source>
</evidence>
<dbReference type="InterPro" id="IPR018076">
    <property type="entry name" value="T2SS_GspF_dom"/>
</dbReference>
<dbReference type="OrthoDB" id="9805682at2"/>
<dbReference type="Pfam" id="PF00482">
    <property type="entry name" value="T2SSF"/>
    <property type="match status" value="2"/>
</dbReference>
<keyword evidence="4" id="KW-0997">Cell inner membrane</keyword>
<evidence type="ECO:0000259" key="10">
    <source>
        <dbReference type="Pfam" id="PF00482"/>
    </source>
</evidence>
<name>A0A1M6I8E0_9CLOT</name>
<dbReference type="GO" id="GO:0005886">
    <property type="term" value="C:plasma membrane"/>
    <property type="evidence" value="ECO:0007669"/>
    <property type="project" value="UniProtKB-SubCell"/>
</dbReference>
<keyword evidence="3" id="KW-1003">Cell membrane</keyword>
<feature type="domain" description="Type II secretion system protein GspF" evidence="10">
    <location>
        <begin position="270"/>
        <end position="392"/>
    </location>
</feature>
<sequence>MPNYKYKAMNSKGERLESTYIANSKDEVIEMISSNNFYPLMVEEVKQGIKFDFKSFKKVTTKDIAVFCRQFYTMLDAGSTINNSIHILAEQHTNKKLRDALNNIEEELRKGETLSQAMRNQQGIFPDLLISLVETGEVSGTLDIIMSRMAIHYEKESKINNKIKNAMIYPAVLSVVALSVIIFILSFVMPIFVSMFESSGVDLPASTRIMLGLSKGIKNYWLLILLIVILMVMGLRYYFKTEEGQLTKDKMKLSFPIIKKLNEKIIVSRFTRTLATVITSGISVVQGLQIVSGVVGNKVAEESLLNVKDKLIKGEGLSEPLKETKIFPPMLSSMVKIGEESGALDEILNKTADFYDEELEAEIQTFTSLLEPIMIAVVGIIIGIMIISIIQPMFGMYNTM</sequence>
<evidence type="ECO:0000256" key="6">
    <source>
        <dbReference type="ARBA" id="ARBA00022989"/>
    </source>
</evidence>
<feature type="coiled-coil region" evidence="8">
    <location>
        <begin position="87"/>
        <end position="121"/>
    </location>
</feature>
<reference evidence="11 12" key="1">
    <citation type="submission" date="2016-11" db="EMBL/GenBank/DDBJ databases">
        <authorList>
            <person name="Jaros S."/>
            <person name="Januszkiewicz K."/>
            <person name="Wedrychowicz H."/>
        </authorList>
    </citation>
    <scope>NUCLEOTIDE SEQUENCE [LARGE SCALE GENOMIC DNA]</scope>
    <source>
        <strain evidence="11 12">DSM 21864</strain>
    </source>
</reference>
<dbReference type="PANTHER" id="PTHR30012">
    <property type="entry name" value="GENERAL SECRETION PATHWAY PROTEIN"/>
    <property type="match status" value="1"/>
</dbReference>
<keyword evidence="7 9" id="KW-0472">Membrane</keyword>
<accession>A0A1M6I8E0</accession>
<dbReference type="AlphaFoldDB" id="A0A1M6I8E0"/>
<dbReference type="STRING" id="1121298.SAMN05444401_2686"/>
<feature type="domain" description="Type II secretion system protein GspF" evidence="10">
    <location>
        <begin position="67"/>
        <end position="190"/>
    </location>
</feature>
<evidence type="ECO:0000313" key="11">
    <source>
        <dbReference type="EMBL" id="SHJ30656.1"/>
    </source>
</evidence>
<evidence type="ECO:0000256" key="1">
    <source>
        <dbReference type="ARBA" id="ARBA00004429"/>
    </source>
</evidence>
<dbReference type="Gene3D" id="1.20.81.30">
    <property type="entry name" value="Type II secretion system (T2SS), domain F"/>
    <property type="match status" value="2"/>
</dbReference>
<proteinExistence type="inferred from homology"/>
<evidence type="ECO:0000256" key="3">
    <source>
        <dbReference type="ARBA" id="ARBA00022475"/>
    </source>
</evidence>
<feature type="transmembrane region" description="Helical" evidence="9">
    <location>
        <begin position="168"/>
        <end position="193"/>
    </location>
</feature>
<comment type="subcellular location">
    <subcellularLocation>
        <location evidence="1">Cell inner membrane</location>
        <topology evidence="1">Multi-pass membrane protein</topology>
    </subcellularLocation>
</comment>
<evidence type="ECO:0000256" key="7">
    <source>
        <dbReference type="ARBA" id="ARBA00023136"/>
    </source>
</evidence>
<dbReference type="PANTHER" id="PTHR30012:SF0">
    <property type="entry name" value="TYPE II SECRETION SYSTEM PROTEIN F-RELATED"/>
    <property type="match status" value="1"/>
</dbReference>
<keyword evidence="12" id="KW-1185">Reference proteome</keyword>
<dbReference type="FunFam" id="1.20.81.30:FF:000001">
    <property type="entry name" value="Type II secretion system protein F"/>
    <property type="match status" value="2"/>
</dbReference>
<dbReference type="RefSeq" id="WP_073007501.1">
    <property type="nucleotide sequence ID" value="NZ_FQZO01000004.1"/>
</dbReference>
<evidence type="ECO:0000256" key="8">
    <source>
        <dbReference type="SAM" id="Coils"/>
    </source>
</evidence>
<keyword evidence="6 9" id="KW-1133">Transmembrane helix</keyword>
<dbReference type="InterPro" id="IPR042094">
    <property type="entry name" value="T2SS_GspF_sf"/>
</dbReference>